<feature type="non-terminal residue" evidence="1">
    <location>
        <position position="1"/>
    </location>
</feature>
<proteinExistence type="predicted"/>
<evidence type="ECO:0000313" key="2">
    <source>
        <dbReference type="Proteomes" id="UP000789901"/>
    </source>
</evidence>
<protein>
    <submittedName>
        <fullName evidence="1">13340_t:CDS:1</fullName>
    </submittedName>
</protein>
<dbReference type="EMBL" id="CAJVQB010020010">
    <property type="protein sequence ID" value="CAG8793117.1"/>
    <property type="molecule type" value="Genomic_DNA"/>
</dbReference>
<keyword evidence="2" id="KW-1185">Reference proteome</keyword>
<sequence length="61" mass="6811">QSPPHIIERGRPSKRDFMSSIVKEQNQGGTSSRGSYKCRHCGEVDHNAAYHKQKGTKGIDN</sequence>
<reference evidence="1 2" key="1">
    <citation type="submission" date="2021-06" db="EMBL/GenBank/DDBJ databases">
        <authorList>
            <person name="Kallberg Y."/>
            <person name="Tangrot J."/>
            <person name="Rosling A."/>
        </authorList>
    </citation>
    <scope>NUCLEOTIDE SEQUENCE [LARGE SCALE GENOMIC DNA]</scope>
    <source>
        <strain evidence="1 2">120-4 pot B 10/14</strain>
    </source>
</reference>
<accession>A0ABN7VQR6</accession>
<dbReference type="Proteomes" id="UP000789901">
    <property type="component" value="Unassembled WGS sequence"/>
</dbReference>
<organism evidence="1 2">
    <name type="scientific">Gigaspora margarita</name>
    <dbReference type="NCBI Taxonomy" id="4874"/>
    <lineage>
        <taxon>Eukaryota</taxon>
        <taxon>Fungi</taxon>
        <taxon>Fungi incertae sedis</taxon>
        <taxon>Mucoromycota</taxon>
        <taxon>Glomeromycotina</taxon>
        <taxon>Glomeromycetes</taxon>
        <taxon>Diversisporales</taxon>
        <taxon>Gigasporaceae</taxon>
        <taxon>Gigaspora</taxon>
    </lineage>
</organism>
<evidence type="ECO:0000313" key="1">
    <source>
        <dbReference type="EMBL" id="CAG8793117.1"/>
    </source>
</evidence>
<gene>
    <name evidence="1" type="ORF">GMARGA_LOCUS21561</name>
</gene>
<name>A0ABN7VQR6_GIGMA</name>
<comment type="caution">
    <text evidence="1">The sequence shown here is derived from an EMBL/GenBank/DDBJ whole genome shotgun (WGS) entry which is preliminary data.</text>
</comment>